<dbReference type="InterPro" id="IPR015996">
    <property type="entry name" value="UCP028451"/>
</dbReference>
<organism evidence="1">
    <name type="scientific">marine metagenome</name>
    <dbReference type="NCBI Taxonomy" id="408172"/>
    <lineage>
        <taxon>unclassified sequences</taxon>
        <taxon>metagenomes</taxon>
        <taxon>ecological metagenomes</taxon>
    </lineage>
</organism>
<dbReference type="PANTHER" id="PTHR36452">
    <property type="entry name" value="CHROMOSOME 12, WHOLE GENOME SHOTGUN SEQUENCE"/>
    <property type="match status" value="1"/>
</dbReference>
<dbReference type="PANTHER" id="PTHR36452:SF1">
    <property type="entry name" value="DUF2461 DOMAIN-CONTAINING PROTEIN"/>
    <property type="match status" value="1"/>
</dbReference>
<dbReference type="EMBL" id="UINC01087261">
    <property type="protein sequence ID" value="SVC36486.1"/>
    <property type="molecule type" value="Genomic_DNA"/>
</dbReference>
<evidence type="ECO:0008006" key="2">
    <source>
        <dbReference type="Google" id="ProtNLM"/>
    </source>
</evidence>
<dbReference type="AlphaFoldDB" id="A0A382LIS2"/>
<dbReference type="Pfam" id="PF09365">
    <property type="entry name" value="DUF2461"/>
    <property type="match status" value="1"/>
</dbReference>
<evidence type="ECO:0000313" key="1">
    <source>
        <dbReference type="EMBL" id="SVC36486.1"/>
    </source>
</evidence>
<dbReference type="InterPro" id="IPR012808">
    <property type="entry name" value="CHP02453"/>
</dbReference>
<dbReference type="NCBIfam" id="TIGR02453">
    <property type="entry name" value="TIGR02453 family protein"/>
    <property type="match status" value="1"/>
</dbReference>
<dbReference type="PIRSF" id="PIRSF028451">
    <property type="entry name" value="UCP028451"/>
    <property type="match status" value="1"/>
</dbReference>
<gene>
    <name evidence="1" type="ORF">METZ01_LOCUS289340</name>
</gene>
<accession>A0A382LIS2</accession>
<protein>
    <recommendedName>
        <fullName evidence="2">TIGR02453 family protein</fullName>
    </recommendedName>
</protein>
<proteinExistence type="predicted"/>
<sequence length="212" mass="24595">MKFLTDLHKNNTRDWYHANKDRYKDAIGNFEDLVAILLHTITGFDESVMGVEPKDCLFRIYRDIRFSKDKTPYKTWFGAALKQGGRKQAGSGYYIHISPRQIYLAGGIWHPDKDILSMIRDHIVAWPKKFENVVLDKTFLNEFDGLSGDQLKTAPRGFPKDHPQIQWLRHKDHIVSVQIDPDEISSENFINKAGDIYEKMLPLNQFITEAIS</sequence>
<name>A0A382LIS2_9ZZZZ</name>
<reference evidence="1" key="1">
    <citation type="submission" date="2018-05" db="EMBL/GenBank/DDBJ databases">
        <authorList>
            <person name="Lanie J.A."/>
            <person name="Ng W.-L."/>
            <person name="Kazmierczak K.M."/>
            <person name="Andrzejewski T.M."/>
            <person name="Davidsen T.M."/>
            <person name="Wayne K.J."/>
            <person name="Tettelin H."/>
            <person name="Glass J.I."/>
            <person name="Rusch D."/>
            <person name="Podicherti R."/>
            <person name="Tsui H.-C.T."/>
            <person name="Winkler M.E."/>
        </authorList>
    </citation>
    <scope>NUCLEOTIDE SEQUENCE</scope>
</reference>